<dbReference type="InterPro" id="IPR000150">
    <property type="entry name" value="Cof"/>
</dbReference>
<dbReference type="GO" id="GO:0016791">
    <property type="term" value="F:phosphatase activity"/>
    <property type="evidence" value="ECO:0007669"/>
    <property type="project" value="TreeGrafter"/>
</dbReference>
<sequence>MYKMICIDIDGTLVQPDLSVSQANAEAIAKAKAKGVVIALSTGRMHRSALAYADELQLTDPIISSNGAYVRSKEGNEVYYEQNLSTEDLQFLVNTLEKFDTKINFYDPREMFISEVRDYVLRYERAAATLPENRRIAIRYLSESYTMEDFIAEKGGKIQKGIVFPRPDRIDAIREAVAQNPSIRVVSSGADNLEFTSWHADKGKGVLALAKVLNIQPHEIIAVGDSENDLAMLRVAGMPVAMGNAAPEVKAAAKYVTGTNLEDGVARMIHRFILEENPS</sequence>
<evidence type="ECO:0000313" key="1">
    <source>
        <dbReference type="EMBL" id="MBR0576158.1"/>
    </source>
</evidence>
<protein>
    <submittedName>
        <fullName evidence="1">HAD family phosphatase</fullName>
    </submittedName>
</protein>
<dbReference type="RefSeq" id="WP_211800963.1">
    <property type="nucleotide sequence ID" value="NZ_JAGSCS010000008.1"/>
</dbReference>
<dbReference type="NCBIfam" id="TIGR01484">
    <property type="entry name" value="HAD-SF-IIB"/>
    <property type="match status" value="1"/>
</dbReference>
<dbReference type="PROSITE" id="PS01229">
    <property type="entry name" value="COF_2"/>
    <property type="match status" value="1"/>
</dbReference>
<gene>
    <name evidence="1" type="ORF">KCG48_07360</name>
</gene>
<dbReference type="PANTHER" id="PTHR10000:SF8">
    <property type="entry name" value="HAD SUPERFAMILY HYDROLASE-LIKE, TYPE 3"/>
    <property type="match status" value="1"/>
</dbReference>
<dbReference type="SFLD" id="SFLDS00003">
    <property type="entry name" value="Haloacid_Dehalogenase"/>
    <property type="match status" value="1"/>
</dbReference>
<dbReference type="GO" id="GO:0005829">
    <property type="term" value="C:cytosol"/>
    <property type="evidence" value="ECO:0007669"/>
    <property type="project" value="TreeGrafter"/>
</dbReference>
<reference evidence="1" key="1">
    <citation type="submission" date="2021-04" db="EMBL/GenBank/DDBJ databases">
        <title>Proteiniclasticum sedimins sp. nov., an obligate anaerobic bacterium isolated from anaerobic sludge.</title>
        <authorList>
            <person name="Liu J."/>
        </authorList>
    </citation>
    <scope>NUCLEOTIDE SEQUENCE</scope>
    <source>
        <strain evidence="1">BAD-10</strain>
    </source>
</reference>
<dbReference type="CDD" id="cd07516">
    <property type="entry name" value="HAD_Pase"/>
    <property type="match status" value="1"/>
</dbReference>
<comment type="caution">
    <text evidence="1">The sequence shown here is derived from an EMBL/GenBank/DDBJ whole genome shotgun (WGS) entry which is preliminary data.</text>
</comment>
<dbReference type="SFLD" id="SFLDG01144">
    <property type="entry name" value="C2.B.4:_PGP_Like"/>
    <property type="match status" value="1"/>
</dbReference>
<accession>A0A941CQY1</accession>
<evidence type="ECO:0000313" key="2">
    <source>
        <dbReference type="Proteomes" id="UP000675379"/>
    </source>
</evidence>
<dbReference type="Gene3D" id="3.40.50.1000">
    <property type="entry name" value="HAD superfamily/HAD-like"/>
    <property type="match status" value="1"/>
</dbReference>
<dbReference type="InterPro" id="IPR023214">
    <property type="entry name" value="HAD_sf"/>
</dbReference>
<dbReference type="SFLD" id="SFLDG01140">
    <property type="entry name" value="C2.B:_Phosphomannomutase_and_P"/>
    <property type="match status" value="1"/>
</dbReference>
<dbReference type="Gene3D" id="3.30.1240.10">
    <property type="match status" value="1"/>
</dbReference>
<dbReference type="InterPro" id="IPR036412">
    <property type="entry name" value="HAD-like_sf"/>
</dbReference>
<dbReference type="Proteomes" id="UP000675379">
    <property type="component" value="Unassembled WGS sequence"/>
</dbReference>
<dbReference type="AlphaFoldDB" id="A0A941CQY1"/>
<dbReference type="SUPFAM" id="SSF56784">
    <property type="entry name" value="HAD-like"/>
    <property type="match status" value="1"/>
</dbReference>
<dbReference type="GO" id="GO:0000287">
    <property type="term" value="F:magnesium ion binding"/>
    <property type="evidence" value="ECO:0007669"/>
    <property type="project" value="TreeGrafter"/>
</dbReference>
<dbReference type="Pfam" id="PF08282">
    <property type="entry name" value="Hydrolase_3"/>
    <property type="match status" value="1"/>
</dbReference>
<dbReference type="EMBL" id="JAGSCS010000008">
    <property type="protein sequence ID" value="MBR0576158.1"/>
    <property type="molecule type" value="Genomic_DNA"/>
</dbReference>
<dbReference type="PANTHER" id="PTHR10000">
    <property type="entry name" value="PHOSPHOSERINE PHOSPHATASE"/>
    <property type="match status" value="1"/>
</dbReference>
<dbReference type="InterPro" id="IPR006379">
    <property type="entry name" value="HAD-SF_hydro_IIB"/>
</dbReference>
<keyword evidence="2" id="KW-1185">Reference proteome</keyword>
<name>A0A941CQY1_9CLOT</name>
<organism evidence="1 2">
    <name type="scientific">Proteiniclasticum sediminis</name>
    <dbReference type="NCBI Taxonomy" id="2804028"/>
    <lineage>
        <taxon>Bacteria</taxon>
        <taxon>Bacillati</taxon>
        <taxon>Bacillota</taxon>
        <taxon>Clostridia</taxon>
        <taxon>Eubacteriales</taxon>
        <taxon>Clostridiaceae</taxon>
        <taxon>Proteiniclasticum</taxon>
    </lineage>
</organism>
<proteinExistence type="predicted"/>
<dbReference type="NCBIfam" id="TIGR00099">
    <property type="entry name" value="Cof-subfamily"/>
    <property type="match status" value="1"/>
</dbReference>